<gene>
    <name evidence="2" type="ORF">CAPTEDRAFT_100553</name>
</gene>
<dbReference type="PANTHER" id="PTHR39069">
    <property type="entry name" value="ECDYSONE-INDUCIBLE GENE E1, ISOFORM A"/>
    <property type="match status" value="1"/>
</dbReference>
<organism evidence="2">
    <name type="scientific">Capitella teleta</name>
    <name type="common">Polychaete worm</name>
    <dbReference type="NCBI Taxonomy" id="283909"/>
    <lineage>
        <taxon>Eukaryota</taxon>
        <taxon>Metazoa</taxon>
        <taxon>Spiralia</taxon>
        <taxon>Lophotrochozoa</taxon>
        <taxon>Annelida</taxon>
        <taxon>Polychaeta</taxon>
        <taxon>Sedentaria</taxon>
        <taxon>Scolecida</taxon>
        <taxon>Capitellidae</taxon>
        <taxon>Capitella</taxon>
    </lineage>
</organism>
<dbReference type="Proteomes" id="UP000014760">
    <property type="component" value="Unassembled WGS sequence"/>
</dbReference>
<sequence length="416" mass="45265">MYISNSFCHENFCSCLPGYQASANQTECIVLSLGDNCTSNNWCIAAIPNSACVDGACSCQTGFIHNLSSCLPRKIGDSGCFNERDCRAVPDATCSESGHCQCAPGYKSHLENSECIPRLINDEGCLMNSDCAVLHSNCSNGTCQCQTGYRPDNDFLICNVLQIGDVCNTDTECTVHTQYSECTNDLCTCVPGFSRDGNSCRKTKIEQLKCLTHIDCLQLVQHSECRRDFCRCQYGFYKVSNNTECSRMSIGHTACLDDAFCQSAIPNTVCMDGVCECTKNYNANTINSDCIPMAVTDFACTRNRQCTDVASYTVCNQGKCSCRPGFTMDGMICQGTVIGQSCLADEQCLAADPDSACVTGICQRQDDGCHSEGTTPGSFIACRCCMGAWMINNMHGLWIVPRKDCSCTTRMTCSSD</sequence>
<proteinExistence type="predicted"/>
<evidence type="ECO:0000313" key="2">
    <source>
        <dbReference type="EMBL" id="ELU00193.1"/>
    </source>
</evidence>
<dbReference type="Pfam" id="PF01683">
    <property type="entry name" value="EB"/>
    <property type="match status" value="2"/>
</dbReference>
<evidence type="ECO:0000313" key="3">
    <source>
        <dbReference type="EnsemblMetazoa" id="CapteP100553"/>
    </source>
</evidence>
<dbReference type="InterPro" id="IPR000742">
    <property type="entry name" value="EGF"/>
</dbReference>
<reference evidence="2 4" key="2">
    <citation type="journal article" date="2013" name="Nature">
        <title>Insights into bilaterian evolution from three spiralian genomes.</title>
        <authorList>
            <person name="Simakov O."/>
            <person name="Marletaz F."/>
            <person name="Cho S.J."/>
            <person name="Edsinger-Gonzales E."/>
            <person name="Havlak P."/>
            <person name="Hellsten U."/>
            <person name="Kuo D.H."/>
            <person name="Larsson T."/>
            <person name="Lv J."/>
            <person name="Arendt D."/>
            <person name="Savage R."/>
            <person name="Osoegawa K."/>
            <person name="de Jong P."/>
            <person name="Grimwood J."/>
            <person name="Chapman J.A."/>
            <person name="Shapiro H."/>
            <person name="Aerts A."/>
            <person name="Otillar R.P."/>
            <person name="Terry A.Y."/>
            <person name="Boore J.L."/>
            <person name="Grigoriev I.V."/>
            <person name="Lindberg D.R."/>
            <person name="Seaver E.C."/>
            <person name="Weisblat D.A."/>
            <person name="Putnam N.H."/>
            <person name="Rokhsar D.S."/>
        </authorList>
    </citation>
    <scope>NUCLEOTIDE SEQUENCE</scope>
    <source>
        <strain evidence="2 4">I ESC-2004</strain>
    </source>
</reference>
<dbReference type="EMBL" id="AMQN01001854">
    <property type="status" value="NOT_ANNOTATED_CDS"/>
    <property type="molecule type" value="Genomic_DNA"/>
</dbReference>
<dbReference type="AlphaFoldDB" id="R7U2U3"/>
<accession>R7U2U3</accession>
<feature type="domain" description="EGF-like" evidence="1">
    <location>
        <begin position="209"/>
        <end position="246"/>
    </location>
</feature>
<keyword evidence="4" id="KW-1185">Reference proteome</keyword>
<dbReference type="OMA" id="CVPDCSQ"/>
<reference evidence="4" key="1">
    <citation type="submission" date="2012-12" db="EMBL/GenBank/DDBJ databases">
        <authorList>
            <person name="Hellsten U."/>
            <person name="Grimwood J."/>
            <person name="Chapman J.A."/>
            <person name="Shapiro H."/>
            <person name="Aerts A."/>
            <person name="Otillar R.P."/>
            <person name="Terry A.Y."/>
            <person name="Boore J.L."/>
            <person name="Simakov O."/>
            <person name="Marletaz F."/>
            <person name="Cho S.-J."/>
            <person name="Edsinger-Gonzales E."/>
            <person name="Havlak P."/>
            <person name="Kuo D.-H."/>
            <person name="Larsson T."/>
            <person name="Lv J."/>
            <person name="Arendt D."/>
            <person name="Savage R."/>
            <person name="Osoegawa K."/>
            <person name="de Jong P."/>
            <person name="Lindberg D.R."/>
            <person name="Seaver E.C."/>
            <person name="Weisblat D.A."/>
            <person name="Putnam N.H."/>
            <person name="Grigoriev I.V."/>
            <person name="Rokhsar D.S."/>
        </authorList>
    </citation>
    <scope>NUCLEOTIDE SEQUENCE</scope>
    <source>
        <strain evidence="4">I ESC-2004</strain>
    </source>
</reference>
<dbReference type="SMART" id="SM00181">
    <property type="entry name" value="EGF"/>
    <property type="match status" value="5"/>
</dbReference>
<reference evidence="3" key="3">
    <citation type="submission" date="2015-06" db="UniProtKB">
        <authorList>
            <consortium name="EnsemblMetazoa"/>
        </authorList>
    </citation>
    <scope>IDENTIFICATION</scope>
</reference>
<feature type="domain" description="EGF-like" evidence="1">
    <location>
        <begin position="289"/>
        <end position="334"/>
    </location>
</feature>
<dbReference type="EnsemblMetazoa" id="CapteT100553">
    <property type="protein sequence ID" value="CapteP100553"/>
    <property type="gene ID" value="CapteG100553"/>
</dbReference>
<dbReference type="HOGENOM" id="CLU_660974_0_0_1"/>
<evidence type="ECO:0000313" key="4">
    <source>
        <dbReference type="Proteomes" id="UP000014760"/>
    </source>
</evidence>
<dbReference type="STRING" id="283909.R7U2U3"/>
<dbReference type="PANTHER" id="PTHR39069:SF8">
    <property type="entry name" value="FI17111P1"/>
    <property type="match status" value="1"/>
</dbReference>
<name>R7U2U3_CAPTE</name>
<feature type="domain" description="EGF-like" evidence="1">
    <location>
        <begin position="130"/>
        <end position="159"/>
    </location>
</feature>
<feature type="domain" description="EGF-like" evidence="1">
    <location>
        <begin position="69"/>
        <end position="116"/>
    </location>
</feature>
<evidence type="ECO:0000259" key="1">
    <source>
        <dbReference type="SMART" id="SM00181"/>
    </source>
</evidence>
<dbReference type="OrthoDB" id="6136115at2759"/>
<dbReference type="Gene3D" id="2.90.20.10">
    <property type="entry name" value="Plasmodium vivax P25 domain"/>
    <property type="match status" value="1"/>
</dbReference>
<dbReference type="InterPro" id="IPR006149">
    <property type="entry name" value="EB_dom"/>
</dbReference>
<feature type="domain" description="EGF-like" evidence="1">
    <location>
        <begin position="172"/>
        <end position="201"/>
    </location>
</feature>
<dbReference type="EMBL" id="KB306105">
    <property type="protein sequence ID" value="ELU00193.1"/>
    <property type="molecule type" value="Genomic_DNA"/>
</dbReference>
<protein>
    <recommendedName>
        <fullName evidence="1">EGF-like domain-containing protein</fullName>
    </recommendedName>
</protein>